<dbReference type="AlphaFoldDB" id="A0A6S7CJF1"/>
<accession>A0A6S7CJF1</accession>
<evidence type="ECO:0000313" key="4">
    <source>
        <dbReference type="Proteomes" id="UP000494117"/>
    </source>
</evidence>
<dbReference type="Pfam" id="PF18946">
    <property type="entry name" value="Apex"/>
    <property type="match status" value="1"/>
</dbReference>
<dbReference type="NCBIfam" id="TIGR01644">
    <property type="entry name" value="phage_P2_V"/>
    <property type="match status" value="1"/>
</dbReference>
<dbReference type="Pfam" id="PF06890">
    <property type="entry name" value="Phage_Mu_Gp45"/>
    <property type="match status" value="1"/>
</dbReference>
<dbReference type="InterPro" id="IPR044033">
    <property type="entry name" value="GpV-like_apex"/>
</dbReference>
<dbReference type="EMBL" id="CADILG010000004">
    <property type="protein sequence ID" value="CAB3834283.1"/>
    <property type="molecule type" value="Genomic_DNA"/>
</dbReference>
<proteinExistence type="predicted"/>
<dbReference type="Proteomes" id="UP000494117">
    <property type="component" value="Unassembled WGS sequence"/>
</dbReference>
<feature type="domain" description="Bacteriophage Mu Gp45 N-terminal" evidence="2">
    <location>
        <begin position="21"/>
        <end position="87"/>
    </location>
</feature>
<organism evidence="3 4">
    <name type="scientific">Achromobacter anxifer</name>
    <dbReference type="NCBI Taxonomy" id="1287737"/>
    <lineage>
        <taxon>Bacteria</taxon>
        <taxon>Pseudomonadati</taxon>
        <taxon>Pseudomonadota</taxon>
        <taxon>Betaproteobacteria</taxon>
        <taxon>Burkholderiales</taxon>
        <taxon>Alcaligenaceae</taxon>
        <taxon>Achromobacter</taxon>
    </lineage>
</organism>
<evidence type="ECO:0000313" key="3">
    <source>
        <dbReference type="EMBL" id="CAB3834283.1"/>
    </source>
</evidence>
<dbReference type="PIRSF" id="PIRSF012337">
    <property type="entry name" value="gp45"/>
    <property type="match status" value="1"/>
</dbReference>
<feature type="compositionally biased region" description="Gly residues" evidence="1">
    <location>
        <begin position="199"/>
        <end position="209"/>
    </location>
</feature>
<dbReference type="InterPro" id="IPR013046">
    <property type="entry name" value="GpV/Gp45"/>
</dbReference>
<evidence type="ECO:0000259" key="2">
    <source>
        <dbReference type="Pfam" id="PF06890"/>
    </source>
</evidence>
<sequence>MFREIDKRIKRALGGVRQAFRMVIGQVNSAPGVQLVTGDANAGEPVRDAELMQHYGFTSRPPAGTMAVVLPLGGKSSHGIIVATENSAYRIAGLENGELAIYTHEGAKTVFRNGRVIESDCDIWRLNCRRFEVNASEHSDFSTPVLETDAQAIVRGKLTGEGGMALSGGQGAQIEGGLHATQDIVAGSVSLQGHDHPGDSGGLTGKPRA</sequence>
<gene>
    <name evidence="3" type="ORF">LMG26858_00855</name>
</gene>
<dbReference type="InterPro" id="IPR014462">
    <property type="entry name" value="Phage_Mu_Gp45"/>
</dbReference>
<reference evidence="3 4" key="1">
    <citation type="submission" date="2020-04" db="EMBL/GenBank/DDBJ databases">
        <authorList>
            <person name="De Canck E."/>
        </authorList>
    </citation>
    <scope>NUCLEOTIDE SEQUENCE [LARGE SCALE GENOMIC DNA]</scope>
    <source>
        <strain evidence="3 4">LMG 26858</strain>
    </source>
</reference>
<evidence type="ECO:0000256" key="1">
    <source>
        <dbReference type="SAM" id="MobiDB-lite"/>
    </source>
</evidence>
<dbReference type="RefSeq" id="WP_175205748.1">
    <property type="nucleotide sequence ID" value="NZ_CADILG010000004.1"/>
</dbReference>
<keyword evidence="4" id="KW-1185">Reference proteome</keyword>
<name>A0A6S7CJF1_9BURK</name>
<dbReference type="InterPro" id="IPR053861">
    <property type="entry name" value="Phage_Mu_Gp45_N"/>
</dbReference>
<feature type="region of interest" description="Disordered" evidence="1">
    <location>
        <begin position="190"/>
        <end position="209"/>
    </location>
</feature>
<protein>
    <recommendedName>
        <fullName evidence="2">Bacteriophage Mu Gp45 N-terminal domain-containing protein</fullName>
    </recommendedName>
</protein>